<reference evidence="1" key="1">
    <citation type="journal article" date="2021" name="Environ. Microbiol.">
        <title>New insights into the diversity and evolution of the archaeal mobilome from three complete genomes of Saccharolobus shibatae.</title>
        <authorList>
            <person name="Medvedeva S."/>
            <person name="Brandt D."/>
            <person name="Cvirkaite-Krupovic V."/>
            <person name="Liu Y."/>
            <person name="Severinov K."/>
            <person name="Ishino S."/>
            <person name="Ishino Y."/>
            <person name="Prangishvili D."/>
            <person name="Kalinowski J."/>
            <person name="Krupovic M."/>
        </authorList>
    </citation>
    <scope>NUCLEOTIDE SEQUENCE</scope>
    <source>
        <strain evidence="1">BEU9</strain>
    </source>
</reference>
<dbReference type="Proteomes" id="UP000693941">
    <property type="component" value="Chromosome"/>
</dbReference>
<organism evidence="1 2">
    <name type="scientific">Saccharolobus shibatae</name>
    <dbReference type="NCBI Taxonomy" id="2286"/>
    <lineage>
        <taxon>Archaea</taxon>
        <taxon>Thermoproteota</taxon>
        <taxon>Thermoprotei</taxon>
        <taxon>Sulfolobales</taxon>
        <taxon>Sulfolobaceae</taxon>
        <taxon>Saccharolobus</taxon>
    </lineage>
</organism>
<evidence type="ECO:0000313" key="2">
    <source>
        <dbReference type="Proteomes" id="UP000693941"/>
    </source>
</evidence>
<accession>A0A8F5BS99</accession>
<sequence length="49" mass="5878">MEKLVKGEGLNNDERNELKERLGRNLNYEKLALKQLIELLKSLRVWLRI</sequence>
<protein>
    <submittedName>
        <fullName evidence="1">Uncharacterized protein</fullName>
    </submittedName>
</protein>
<proteinExistence type="predicted"/>
<evidence type="ECO:0000313" key="1">
    <source>
        <dbReference type="EMBL" id="QXJ30514.1"/>
    </source>
</evidence>
<gene>
    <name evidence="1" type="ORF">J5U21_00156</name>
</gene>
<dbReference type="EMBL" id="CP077715">
    <property type="protein sequence ID" value="QXJ30514.1"/>
    <property type="molecule type" value="Genomic_DNA"/>
</dbReference>
<name>A0A8F5BS99_9CREN</name>
<dbReference type="AlphaFoldDB" id="A0A8F5BS99"/>